<proteinExistence type="predicted"/>
<dbReference type="SUPFAM" id="SSF52172">
    <property type="entry name" value="CheY-like"/>
    <property type="match status" value="1"/>
</dbReference>
<comment type="caution">
    <text evidence="2">The sequence shown here is derived from an EMBL/GenBank/DDBJ whole genome shotgun (WGS) entry which is preliminary data.</text>
</comment>
<sequence>MSTKSVLIVDDALIMRKRIRDIAQESGWAVAGEAQDGNEAVTLFRQTHPDLVTLDIVMPNLDGVAALKMILQEDPLAHVVMVTAVDQRAKLLECIQIGAIDFIVKPFEKDRLSSFFERQLTMNSQQ</sequence>
<dbReference type="Gene3D" id="3.40.50.2300">
    <property type="match status" value="1"/>
</dbReference>
<name>X0XWF9_9ZZZZ</name>
<feature type="domain" description="Response regulatory" evidence="1">
    <location>
        <begin position="5"/>
        <end position="120"/>
    </location>
</feature>
<reference evidence="2" key="1">
    <citation type="journal article" date="2014" name="Front. Microbiol.">
        <title>High frequency of phylogenetically diverse reductive dehalogenase-homologous genes in deep subseafloor sedimentary metagenomes.</title>
        <authorList>
            <person name="Kawai M."/>
            <person name="Futagami T."/>
            <person name="Toyoda A."/>
            <person name="Takaki Y."/>
            <person name="Nishi S."/>
            <person name="Hori S."/>
            <person name="Arai W."/>
            <person name="Tsubouchi T."/>
            <person name="Morono Y."/>
            <person name="Uchiyama I."/>
            <person name="Ito T."/>
            <person name="Fujiyama A."/>
            <person name="Inagaki F."/>
            <person name="Takami H."/>
        </authorList>
    </citation>
    <scope>NUCLEOTIDE SEQUENCE</scope>
    <source>
        <strain evidence="2">Expedition CK06-06</strain>
    </source>
</reference>
<dbReference type="EMBL" id="BARS01043431">
    <property type="protein sequence ID" value="GAG39537.1"/>
    <property type="molecule type" value="Genomic_DNA"/>
</dbReference>
<dbReference type="InterPro" id="IPR011006">
    <property type="entry name" value="CheY-like_superfamily"/>
</dbReference>
<dbReference type="PROSITE" id="PS50110">
    <property type="entry name" value="RESPONSE_REGULATORY"/>
    <property type="match status" value="1"/>
</dbReference>
<dbReference type="PANTHER" id="PTHR43228">
    <property type="entry name" value="TWO-COMPONENT RESPONSE REGULATOR"/>
    <property type="match status" value="1"/>
</dbReference>
<organism evidence="2">
    <name type="scientific">marine sediment metagenome</name>
    <dbReference type="NCBI Taxonomy" id="412755"/>
    <lineage>
        <taxon>unclassified sequences</taxon>
        <taxon>metagenomes</taxon>
        <taxon>ecological metagenomes</taxon>
    </lineage>
</organism>
<dbReference type="GO" id="GO:0000160">
    <property type="term" value="P:phosphorelay signal transduction system"/>
    <property type="evidence" value="ECO:0007669"/>
    <property type="project" value="InterPro"/>
</dbReference>
<dbReference type="SMART" id="SM00448">
    <property type="entry name" value="REC"/>
    <property type="match status" value="1"/>
</dbReference>
<gene>
    <name evidence="2" type="ORF">S01H1_65753</name>
</gene>
<accession>X0XWF9</accession>
<dbReference type="InterPro" id="IPR001789">
    <property type="entry name" value="Sig_transdc_resp-reg_receiver"/>
</dbReference>
<dbReference type="Pfam" id="PF00072">
    <property type="entry name" value="Response_reg"/>
    <property type="match status" value="1"/>
</dbReference>
<evidence type="ECO:0000259" key="1">
    <source>
        <dbReference type="PROSITE" id="PS50110"/>
    </source>
</evidence>
<protein>
    <recommendedName>
        <fullName evidence="1">Response regulatory domain-containing protein</fullName>
    </recommendedName>
</protein>
<dbReference type="PANTHER" id="PTHR43228:SF1">
    <property type="entry name" value="TWO-COMPONENT RESPONSE REGULATOR ARR22"/>
    <property type="match status" value="1"/>
</dbReference>
<evidence type="ECO:0000313" key="2">
    <source>
        <dbReference type="EMBL" id="GAG39537.1"/>
    </source>
</evidence>
<dbReference type="InterPro" id="IPR052048">
    <property type="entry name" value="ST_Response_Regulator"/>
</dbReference>
<dbReference type="AlphaFoldDB" id="X0XWF9"/>